<organism evidence="2 3">
    <name type="scientific">Methylobrevis pamukkalensis</name>
    <dbReference type="NCBI Taxonomy" id="1439726"/>
    <lineage>
        <taxon>Bacteria</taxon>
        <taxon>Pseudomonadati</taxon>
        <taxon>Pseudomonadota</taxon>
        <taxon>Alphaproteobacteria</taxon>
        <taxon>Hyphomicrobiales</taxon>
        <taxon>Pleomorphomonadaceae</taxon>
        <taxon>Methylobrevis</taxon>
    </lineage>
</organism>
<sequence length="271" mass="28681">MPARTPVILDDLRRRVARLEHLRPEGRRVLPFGLAALDGHLPGGGLRLGALHEVAGGSGDVTHGAAASLFVAGILARLEGPVLWCVERQDLFAPALAGVGLDPGRVIFVETGKAKNVLSAMEEGAREKGLSGVVGEVSGLDLVASRRLSLAAEGSGALILALRRWPQRQDREEQKPNAAVSRWRIAASPEEIGPAGSGRRRLGRAVWNVELTRCRGAEPATWTLGACDEKGRLAETRRTDKIRPANDRAVPARLADGPAQAGRTGPRAATG</sequence>
<dbReference type="PATRIC" id="fig|1439726.3.peg.943"/>
<dbReference type="InterPro" id="IPR027417">
    <property type="entry name" value="P-loop_NTPase"/>
</dbReference>
<gene>
    <name evidence="2" type="ORF">A6302_00902</name>
</gene>
<evidence type="ECO:0000256" key="1">
    <source>
        <dbReference type="SAM" id="MobiDB-lite"/>
    </source>
</evidence>
<reference evidence="2 3" key="1">
    <citation type="submission" date="2016-07" db="EMBL/GenBank/DDBJ databases">
        <title>Draft Genome Sequence of Methylobrevis pamukkalensis PK2.</title>
        <authorList>
            <person name="Vasilenko O.V."/>
            <person name="Doronina N.V."/>
            <person name="Shmareva M.N."/>
            <person name="Tarlachkov S.V."/>
            <person name="Mustakhimov I."/>
            <person name="Trotsenko Y.A."/>
        </authorList>
    </citation>
    <scope>NUCLEOTIDE SEQUENCE [LARGE SCALE GENOMIC DNA]</scope>
    <source>
        <strain evidence="2 3">PK2</strain>
    </source>
</reference>
<dbReference type="EMBL" id="MCRJ01000014">
    <property type="protein sequence ID" value="ODN71759.1"/>
    <property type="molecule type" value="Genomic_DNA"/>
</dbReference>
<dbReference type="PIRSF" id="PIRSF034285">
    <property type="entry name" value="UCP034285"/>
    <property type="match status" value="1"/>
</dbReference>
<protein>
    <recommendedName>
        <fullName evidence="4">SOS cell division inhibitor</fullName>
    </recommendedName>
</protein>
<comment type="caution">
    <text evidence="2">The sequence shown here is derived from an EMBL/GenBank/DDBJ whole genome shotgun (WGS) entry which is preliminary data.</text>
</comment>
<dbReference type="RefSeq" id="WP_245293907.1">
    <property type="nucleotide sequence ID" value="NZ_MCRJ01000014.1"/>
</dbReference>
<dbReference type="Proteomes" id="UP000094622">
    <property type="component" value="Unassembled WGS sequence"/>
</dbReference>
<dbReference type="SUPFAM" id="SSF52540">
    <property type="entry name" value="P-loop containing nucleoside triphosphate hydrolases"/>
    <property type="match status" value="1"/>
</dbReference>
<evidence type="ECO:0000313" key="2">
    <source>
        <dbReference type="EMBL" id="ODN71759.1"/>
    </source>
</evidence>
<name>A0A1E3H5Z5_9HYPH</name>
<dbReference type="Gene3D" id="3.40.50.300">
    <property type="entry name" value="P-loop containing nucleotide triphosphate hydrolases"/>
    <property type="match status" value="1"/>
</dbReference>
<dbReference type="AlphaFoldDB" id="A0A1E3H5Z5"/>
<proteinExistence type="predicted"/>
<feature type="compositionally biased region" description="Basic and acidic residues" evidence="1">
    <location>
        <begin position="235"/>
        <end position="246"/>
    </location>
</feature>
<keyword evidence="3" id="KW-1185">Reference proteome</keyword>
<dbReference type="InterPro" id="IPR017026">
    <property type="entry name" value="ImuA"/>
</dbReference>
<evidence type="ECO:0008006" key="4">
    <source>
        <dbReference type="Google" id="ProtNLM"/>
    </source>
</evidence>
<evidence type="ECO:0000313" key="3">
    <source>
        <dbReference type="Proteomes" id="UP000094622"/>
    </source>
</evidence>
<accession>A0A1E3H5Z5</accession>
<feature type="region of interest" description="Disordered" evidence="1">
    <location>
        <begin position="235"/>
        <end position="271"/>
    </location>
</feature>